<organism evidence="3 4">
    <name type="scientific">Autumnicola lenta</name>
    <dbReference type="NCBI Taxonomy" id="3075593"/>
    <lineage>
        <taxon>Bacteria</taxon>
        <taxon>Pseudomonadati</taxon>
        <taxon>Bacteroidota</taxon>
        <taxon>Flavobacteriia</taxon>
        <taxon>Flavobacteriales</taxon>
        <taxon>Flavobacteriaceae</taxon>
        <taxon>Autumnicola</taxon>
    </lineage>
</organism>
<dbReference type="SUPFAM" id="SSF46689">
    <property type="entry name" value="Homeodomain-like"/>
    <property type="match status" value="1"/>
</dbReference>
<dbReference type="Gene3D" id="1.10.10.60">
    <property type="entry name" value="Homeodomain-like"/>
    <property type="match status" value="1"/>
</dbReference>
<dbReference type="InterPro" id="IPR009057">
    <property type="entry name" value="Homeodomain-like_sf"/>
</dbReference>
<evidence type="ECO:0000313" key="3">
    <source>
        <dbReference type="EMBL" id="MDT0648052.1"/>
    </source>
</evidence>
<gene>
    <name evidence="3" type="ORF">RM545_15240</name>
</gene>
<dbReference type="EMBL" id="JAVRHO010000027">
    <property type="protein sequence ID" value="MDT0648052.1"/>
    <property type="molecule type" value="Genomic_DNA"/>
</dbReference>
<accession>A0ABU3CNX4</accession>
<comment type="caution">
    <text evidence="3">The sequence shown here is derived from an EMBL/GenBank/DDBJ whole genome shotgun (WGS) entry which is preliminary data.</text>
</comment>
<feature type="domain" description="HTH tetR-type" evidence="2">
    <location>
        <begin position="37"/>
        <end position="75"/>
    </location>
</feature>
<sequence length="226" mass="26243">MKNLFASIKIEINKNLYVKDPESSALGKKIVEHSILLIHEMGFEHFTFKKLGAKINSNESSVYRYFENKHKLLLYLTSWYWGWKEYQLVFATANIENPKKKLETGIQVLTRSVERDSFISHIDEVILNKVVINEYSKSFLSKEVDKENKEGFFAVYNRLAIRLKQMILAVDSSYPFPSSLASTIMEGTLHQHFLKEHFSSLTECNDKILPSQFFIHLVSSTLNLPK</sequence>
<reference evidence="3 4" key="1">
    <citation type="submission" date="2023-09" db="EMBL/GenBank/DDBJ databases">
        <authorList>
            <person name="Rey-Velasco X."/>
        </authorList>
    </citation>
    <scope>NUCLEOTIDE SEQUENCE [LARGE SCALE GENOMIC DNA]</scope>
    <source>
        <strain evidence="3 4">F260</strain>
    </source>
</reference>
<keyword evidence="4" id="KW-1185">Reference proteome</keyword>
<keyword evidence="1" id="KW-0238">DNA-binding</keyword>
<dbReference type="InterPro" id="IPR001647">
    <property type="entry name" value="HTH_TetR"/>
</dbReference>
<proteinExistence type="predicted"/>
<dbReference type="RefSeq" id="WP_311496152.1">
    <property type="nucleotide sequence ID" value="NZ_JAVRHO010000027.1"/>
</dbReference>
<name>A0ABU3CNX4_9FLAO</name>
<dbReference type="Proteomes" id="UP001245285">
    <property type="component" value="Unassembled WGS sequence"/>
</dbReference>
<protein>
    <submittedName>
        <fullName evidence="3">TetR/AcrR family transcriptional regulator</fullName>
    </submittedName>
</protein>
<dbReference type="Pfam" id="PF00440">
    <property type="entry name" value="TetR_N"/>
    <property type="match status" value="1"/>
</dbReference>
<evidence type="ECO:0000256" key="1">
    <source>
        <dbReference type="ARBA" id="ARBA00023125"/>
    </source>
</evidence>
<evidence type="ECO:0000259" key="2">
    <source>
        <dbReference type="Pfam" id="PF00440"/>
    </source>
</evidence>
<evidence type="ECO:0000313" key="4">
    <source>
        <dbReference type="Proteomes" id="UP001245285"/>
    </source>
</evidence>